<dbReference type="AlphaFoldDB" id="A0A2T1HZ37"/>
<feature type="domain" description="HTH lysR-type" evidence="5">
    <location>
        <begin position="9"/>
        <end position="66"/>
    </location>
</feature>
<dbReference type="SUPFAM" id="SSF53850">
    <property type="entry name" value="Periplasmic binding protein-like II"/>
    <property type="match status" value="1"/>
</dbReference>
<dbReference type="EMBL" id="PVZS01000001">
    <property type="protein sequence ID" value="PSC06874.1"/>
    <property type="molecule type" value="Genomic_DNA"/>
</dbReference>
<dbReference type="PRINTS" id="PR00039">
    <property type="entry name" value="HTHLYSR"/>
</dbReference>
<dbReference type="InterPro" id="IPR036390">
    <property type="entry name" value="WH_DNA-bd_sf"/>
</dbReference>
<evidence type="ECO:0000256" key="2">
    <source>
        <dbReference type="ARBA" id="ARBA00023015"/>
    </source>
</evidence>
<gene>
    <name evidence="6" type="ORF">SLNSH_00350</name>
</gene>
<dbReference type="InterPro" id="IPR005119">
    <property type="entry name" value="LysR_subst-bd"/>
</dbReference>
<dbReference type="InterPro" id="IPR058163">
    <property type="entry name" value="LysR-type_TF_proteobact-type"/>
</dbReference>
<dbReference type="GO" id="GO:0043565">
    <property type="term" value="F:sequence-specific DNA binding"/>
    <property type="evidence" value="ECO:0007669"/>
    <property type="project" value="TreeGrafter"/>
</dbReference>
<dbReference type="SUPFAM" id="SSF46785">
    <property type="entry name" value="Winged helix' DNA-binding domain"/>
    <property type="match status" value="1"/>
</dbReference>
<dbReference type="InterPro" id="IPR036388">
    <property type="entry name" value="WH-like_DNA-bd_sf"/>
</dbReference>
<sequence>MPFSLNNTLDWDKVRIFYTAADAGSFTHAGDALGLSQSAVSRQVGALERDLAVPLFHRHARGLILTEQGEQLFRTAKEMMLKLEATRARLTDSREKPNGELRVTTTLGLGSNWLTPRLGEFLDLYPEVRLQVLLTDDELDLSMREADVAIRLRQPVQGDLIQRRLFTVHFHAYASADYIKGHGQPRDVNDLEEHRILTYGGETPSYLQEVHWLTTVGRDPKNPRQASLTVNNITALKRAVERGIGIAVLPDYLIEPESGLVQVLTGDEMPALDSYLVYPEEMKNVARVQVFRDFLVSKAQRWTY</sequence>
<evidence type="ECO:0000313" key="6">
    <source>
        <dbReference type="EMBL" id="PSC06874.1"/>
    </source>
</evidence>
<dbReference type="FunFam" id="1.10.10.10:FF:000001">
    <property type="entry name" value="LysR family transcriptional regulator"/>
    <property type="match status" value="1"/>
</dbReference>
<dbReference type="Proteomes" id="UP000239772">
    <property type="component" value="Unassembled WGS sequence"/>
</dbReference>
<dbReference type="PROSITE" id="PS50931">
    <property type="entry name" value="HTH_LYSR"/>
    <property type="match status" value="1"/>
</dbReference>
<dbReference type="RefSeq" id="WP_106334659.1">
    <property type="nucleotide sequence ID" value="NZ_PVZS01000001.1"/>
</dbReference>
<accession>A0A2T1HZ37</accession>
<comment type="similarity">
    <text evidence="1">Belongs to the LysR transcriptional regulatory family.</text>
</comment>
<dbReference type="Pfam" id="PF00126">
    <property type="entry name" value="HTH_1"/>
    <property type="match status" value="1"/>
</dbReference>
<organism evidence="6 7">
    <name type="scientific">Alsobacter soli</name>
    <dbReference type="NCBI Taxonomy" id="2109933"/>
    <lineage>
        <taxon>Bacteria</taxon>
        <taxon>Pseudomonadati</taxon>
        <taxon>Pseudomonadota</taxon>
        <taxon>Alphaproteobacteria</taxon>
        <taxon>Hyphomicrobiales</taxon>
        <taxon>Alsobacteraceae</taxon>
        <taxon>Alsobacter</taxon>
    </lineage>
</organism>
<dbReference type="OrthoDB" id="7624726at2"/>
<keyword evidence="2" id="KW-0805">Transcription regulation</keyword>
<reference evidence="7" key="1">
    <citation type="submission" date="2018-03" db="EMBL/GenBank/DDBJ databases">
        <authorList>
            <person name="Sun L."/>
            <person name="Liu H."/>
            <person name="Chen W."/>
            <person name="Huang K."/>
            <person name="Liu W."/>
            <person name="Gao X."/>
        </authorList>
    </citation>
    <scope>NUCLEOTIDE SEQUENCE [LARGE SCALE GENOMIC DNA]</scope>
    <source>
        <strain evidence="7">SH9</strain>
    </source>
</reference>
<dbReference type="GO" id="GO:0003700">
    <property type="term" value="F:DNA-binding transcription factor activity"/>
    <property type="evidence" value="ECO:0007669"/>
    <property type="project" value="InterPro"/>
</dbReference>
<dbReference type="CDD" id="cd08422">
    <property type="entry name" value="PBP2_CrgA_like"/>
    <property type="match status" value="1"/>
</dbReference>
<keyword evidence="4" id="KW-0804">Transcription</keyword>
<evidence type="ECO:0000256" key="1">
    <source>
        <dbReference type="ARBA" id="ARBA00009437"/>
    </source>
</evidence>
<keyword evidence="7" id="KW-1185">Reference proteome</keyword>
<name>A0A2T1HZ37_9HYPH</name>
<dbReference type="Pfam" id="PF03466">
    <property type="entry name" value="LysR_substrate"/>
    <property type="match status" value="1"/>
</dbReference>
<dbReference type="Gene3D" id="3.40.190.290">
    <property type="match status" value="1"/>
</dbReference>
<dbReference type="InterPro" id="IPR000847">
    <property type="entry name" value="LysR_HTH_N"/>
</dbReference>
<dbReference type="PANTHER" id="PTHR30537">
    <property type="entry name" value="HTH-TYPE TRANSCRIPTIONAL REGULATOR"/>
    <property type="match status" value="1"/>
</dbReference>
<protein>
    <submittedName>
        <fullName evidence="6">LysR family transcriptional regulator</fullName>
    </submittedName>
</protein>
<dbReference type="GO" id="GO:0006351">
    <property type="term" value="P:DNA-templated transcription"/>
    <property type="evidence" value="ECO:0007669"/>
    <property type="project" value="TreeGrafter"/>
</dbReference>
<dbReference type="Gene3D" id="1.10.10.10">
    <property type="entry name" value="Winged helix-like DNA-binding domain superfamily/Winged helix DNA-binding domain"/>
    <property type="match status" value="1"/>
</dbReference>
<evidence type="ECO:0000256" key="4">
    <source>
        <dbReference type="ARBA" id="ARBA00023163"/>
    </source>
</evidence>
<proteinExistence type="inferred from homology"/>
<evidence type="ECO:0000259" key="5">
    <source>
        <dbReference type="PROSITE" id="PS50931"/>
    </source>
</evidence>
<evidence type="ECO:0000313" key="7">
    <source>
        <dbReference type="Proteomes" id="UP000239772"/>
    </source>
</evidence>
<comment type="caution">
    <text evidence="6">The sequence shown here is derived from an EMBL/GenBank/DDBJ whole genome shotgun (WGS) entry which is preliminary data.</text>
</comment>
<evidence type="ECO:0000256" key="3">
    <source>
        <dbReference type="ARBA" id="ARBA00023125"/>
    </source>
</evidence>
<dbReference type="PANTHER" id="PTHR30537:SF20">
    <property type="entry name" value="TRANSCRIPTIONAL REGULATORY PROTEIN"/>
    <property type="match status" value="1"/>
</dbReference>
<keyword evidence="3" id="KW-0238">DNA-binding</keyword>